<dbReference type="Gramene" id="TKV96570">
    <property type="protein sequence ID" value="TKV96570"/>
    <property type="gene ID" value="SEVIR_9G436500v2"/>
</dbReference>
<protein>
    <submittedName>
        <fullName evidence="1">Uncharacterized protein</fullName>
    </submittedName>
</protein>
<accession>A0A4U6T4G9</accession>
<evidence type="ECO:0000313" key="2">
    <source>
        <dbReference type="Proteomes" id="UP000298652"/>
    </source>
</evidence>
<dbReference type="Proteomes" id="UP000298652">
    <property type="component" value="Chromosome 9"/>
</dbReference>
<sequence length="194" mass="22221">MLYKSFYLALLNDARRYFLLLAIKIAVTLFSSHQGPPLGLCLAITSIHPRLSCRTYHLSMHHKCGLHQQESSTNGNIRTKQCPMRWIDFSMPRNPTKTSMSNWGYLGDSQIFVQFTPKIKVASTRFSDYHFRNALAVYGKELNATLAERLARWMENGDSEGELQLQCRNKSRPSPRSCILHIVEIAKLIVAVYN</sequence>
<dbReference type="AlphaFoldDB" id="A0A4U6T4G9"/>
<dbReference type="EMBL" id="CM016560">
    <property type="protein sequence ID" value="TKV96570.1"/>
    <property type="molecule type" value="Genomic_DNA"/>
</dbReference>
<reference evidence="1" key="1">
    <citation type="submission" date="2019-03" db="EMBL/GenBank/DDBJ databases">
        <title>WGS assembly of Setaria viridis.</title>
        <authorList>
            <person name="Huang P."/>
            <person name="Jenkins J."/>
            <person name="Grimwood J."/>
            <person name="Barry K."/>
            <person name="Healey A."/>
            <person name="Mamidi S."/>
            <person name="Sreedasyam A."/>
            <person name="Shu S."/>
            <person name="Feldman M."/>
            <person name="Wu J."/>
            <person name="Yu Y."/>
            <person name="Chen C."/>
            <person name="Johnson J."/>
            <person name="Rokhsar D."/>
            <person name="Baxter I."/>
            <person name="Schmutz J."/>
            <person name="Brutnell T."/>
            <person name="Kellogg E."/>
        </authorList>
    </citation>
    <scope>NUCLEOTIDE SEQUENCE [LARGE SCALE GENOMIC DNA]</scope>
</reference>
<name>A0A4U6T4G9_SETVI</name>
<organism evidence="1 2">
    <name type="scientific">Setaria viridis</name>
    <name type="common">Green bristlegrass</name>
    <name type="synonym">Setaria italica subsp. viridis</name>
    <dbReference type="NCBI Taxonomy" id="4556"/>
    <lineage>
        <taxon>Eukaryota</taxon>
        <taxon>Viridiplantae</taxon>
        <taxon>Streptophyta</taxon>
        <taxon>Embryophyta</taxon>
        <taxon>Tracheophyta</taxon>
        <taxon>Spermatophyta</taxon>
        <taxon>Magnoliopsida</taxon>
        <taxon>Liliopsida</taxon>
        <taxon>Poales</taxon>
        <taxon>Poaceae</taxon>
        <taxon>PACMAD clade</taxon>
        <taxon>Panicoideae</taxon>
        <taxon>Panicodae</taxon>
        <taxon>Paniceae</taxon>
        <taxon>Cenchrinae</taxon>
        <taxon>Setaria</taxon>
    </lineage>
</organism>
<evidence type="ECO:0000313" key="1">
    <source>
        <dbReference type="EMBL" id="TKV96570.1"/>
    </source>
</evidence>
<proteinExistence type="predicted"/>
<gene>
    <name evidence="1" type="ORF">SEVIR_9G436500v2</name>
</gene>
<keyword evidence="2" id="KW-1185">Reference proteome</keyword>